<evidence type="ECO:0000313" key="3">
    <source>
        <dbReference type="Proteomes" id="UP000008066"/>
    </source>
</evidence>
<dbReference type="HOGENOM" id="CLU_121514_2_0_1"/>
<feature type="compositionally biased region" description="Basic and acidic residues" evidence="1">
    <location>
        <begin position="35"/>
        <end position="47"/>
    </location>
</feature>
<dbReference type="GeneID" id="18254548"/>
<feature type="compositionally biased region" description="Basic and acidic residues" evidence="1">
    <location>
        <begin position="83"/>
        <end position="99"/>
    </location>
</feature>
<dbReference type="OrthoDB" id="529205at2759"/>
<keyword evidence="3" id="KW-1185">Reference proteome</keyword>
<proteinExistence type="predicted"/>
<dbReference type="EMBL" id="GL988032">
    <property type="protein sequence ID" value="EGS23806.1"/>
    <property type="molecule type" value="Genomic_DNA"/>
</dbReference>
<reference evidence="2 3" key="1">
    <citation type="journal article" date="2011" name="Cell">
        <title>Insight into structure and assembly of the nuclear pore complex by utilizing the genome of a eukaryotic thermophile.</title>
        <authorList>
            <person name="Amlacher S."/>
            <person name="Sarges P."/>
            <person name="Flemming D."/>
            <person name="van Noort V."/>
            <person name="Kunze R."/>
            <person name="Devos D.P."/>
            <person name="Arumugam M."/>
            <person name="Bork P."/>
            <person name="Hurt E."/>
        </authorList>
    </citation>
    <scope>NUCLEOTIDE SEQUENCE [LARGE SCALE GENOMIC DNA]</scope>
    <source>
        <strain evidence="3">DSM 1495 / CBS 144.50 / IMI 039719</strain>
    </source>
</reference>
<sequence>MSSAFLTLTASSRVHAQRLAFTSLTARRALTQTSLRRDAPGGLKEDAIDLSSESTEIHKRDSLEKQKQGKGHWKPELASVSEESVKADRSGPRKTDPESIRLLQEQTKYSAEERAKKGTSVSDGLEEKA</sequence>
<accession>G0RY20</accession>
<evidence type="ECO:0000313" key="2">
    <source>
        <dbReference type="EMBL" id="EGS23806.1"/>
    </source>
</evidence>
<name>G0RY20_CHATD</name>
<protein>
    <submittedName>
        <fullName evidence="2">Uncharacterized protein</fullName>
    </submittedName>
</protein>
<dbReference type="Proteomes" id="UP000008066">
    <property type="component" value="Unassembled WGS sequence"/>
</dbReference>
<gene>
    <name evidence="2" type="ORF">CTHT_0005100</name>
</gene>
<dbReference type="KEGG" id="cthr:CTHT_0005100"/>
<feature type="region of interest" description="Disordered" evidence="1">
    <location>
        <begin position="33"/>
        <end position="129"/>
    </location>
</feature>
<dbReference type="AlphaFoldDB" id="G0RY20"/>
<evidence type="ECO:0000256" key="1">
    <source>
        <dbReference type="SAM" id="MobiDB-lite"/>
    </source>
</evidence>
<dbReference type="RefSeq" id="XP_006691048.1">
    <property type="nucleotide sequence ID" value="XM_006690985.1"/>
</dbReference>
<feature type="compositionally biased region" description="Basic and acidic residues" evidence="1">
    <location>
        <begin position="55"/>
        <end position="67"/>
    </location>
</feature>
<organism evidence="3">
    <name type="scientific">Chaetomium thermophilum (strain DSM 1495 / CBS 144.50 / IMI 039719)</name>
    <name type="common">Thermochaetoides thermophila</name>
    <dbReference type="NCBI Taxonomy" id="759272"/>
    <lineage>
        <taxon>Eukaryota</taxon>
        <taxon>Fungi</taxon>
        <taxon>Dikarya</taxon>
        <taxon>Ascomycota</taxon>
        <taxon>Pezizomycotina</taxon>
        <taxon>Sordariomycetes</taxon>
        <taxon>Sordariomycetidae</taxon>
        <taxon>Sordariales</taxon>
        <taxon>Chaetomiaceae</taxon>
        <taxon>Thermochaetoides</taxon>
    </lineage>
</organism>